<comment type="subunit">
    <text evidence="3 10">Heterotetramer of two alpha and two beta chains.</text>
</comment>
<dbReference type="FunFam" id="3.60.70.12:FF:000001">
    <property type="entry name" value="Arginine biosynthesis bifunctional protein ArgJ, chloroplastic"/>
    <property type="match status" value="1"/>
</dbReference>
<comment type="pathway">
    <text evidence="10">Amino-acid biosynthesis; L-arginine biosynthesis; N(2)-acetyl-L-ornithine from L-glutamate: step 1/4.</text>
</comment>
<feature type="site" description="Involved in the stabilization of negative charge on the oxyanion by the formation of the oxyanion hole" evidence="10">
    <location>
        <position position="106"/>
    </location>
</feature>
<dbReference type="Gene3D" id="3.10.20.340">
    <property type="entry name" value="ArgJ beta chain, C-terminal domain"/>
    <property type="match status" value="1"/>
</dbReference>
<evidence type="ECO:0000256" key="3">
    <source>
        <dbReference type="ARBA" id="ARBA00011475"/>
    </source>
</evidence>
<dbReference type="UniPathway" id="UPA00068">
    <property type="reaction ID" value="UER00106"/>
</dbReference>
<organism evidence="11 12">
    <name type="scientific">Leptospira brenneri</name>
    <dbReference type="NCBI Taxonomy" id="2023182"/>
    <lineage>
        <taxon>Bacteria</taxon>
        <taxon>Pseudomonadati</taxon>
        <taxon>Spirochaetota</taxon>
        <taxon>Spirochaetia</taxon>
        <taxon>Leptospirales</taxon>
        <taxon>Leptospiraceae</taxon>
        <taxon>Leptospira</taxon>
    </lineage>
</organism>
<evidence type="ECO:0000256" key="9">
    <source>
        <dbReference type="ARBA" id="ARBA00023315"/>
    </source>
</evidence>
<comment type="catalytic activity">
    <reaction evidence="10">
        <text>N(2)-acetyl-L-ornithine + L-glutamate = N-acetyl-L-glutamate + L-ornithine</text>
        <dbReference type="Rhea" id="RHEA:15349"/>
        <dbReference type="ChEBI" id="CHEBI:29985"/>
        <dbReference type="ChEBI" id="CHEBI:44337"/>
        <dbReference type="ChEBI" id="CHEBI:46911"/>
        <dbReference type="ChEBI" id="CHEBI:57805"/>
        <dbReference type="EC" id="2.3.1.35"/>
    </reaction>
</comment>
<dbReference type="Proteomes" id="UP000297891">
    <property type="component" value="Unassembled WGS sequence"/>
</dbReference>
<dbReference type="GO" id="GO:0004358">
    <property type="term" value="F:L-glutamate N-acetyltransferase activity, acting on acetyl-L-ornithine as donor"/>
    <property type="evidence" value="ECO:0007669"/>
    <property type="project" value="UniProtKB-UniRule"/>
</dbReference>
<dbReference type="EC" id="2.3.1.35" evidence="10"/>
<comment type="caution">
    <text evidence="11">The sequence shown here is derived from an EMBL/GenBank/DDBJ whole genome shotgun (WGS) entry which is preliminary data.</text>
</comment>
<dbReference type="SUPFAM" id="SSF56266">
    <property type="entry name" value="DmpA/ArgJ-like"/>
    <property type="match status" value="1"/>
</dbReference>
<evidence type="ECO:0000313" key="12">
    <source>
        <dbReference type="Proteomes" id="UP000297891"/>
    </source>
</evidence>
<feature type="active site" description="Nucleophile" evidence="10">
    <location>
        <position position="179"/>
    </location>
</feature>
<dbReference type="EC" id="2.3.1.1" evidence="10"/>
<evidence type="ECO:0000256" key="2">
    <source>
        <dbReference type="ARBA" id="ARBA00006774"/>
    </source>
</evidence>
<feature type="site" description="Involved in the stabilization of negative charge on the oxyanion by the formation of the oxyanion hole" evidence="10">
    <location>
        <position position="105"/>
    </location>
</feature>
<feature type="binding site" evidence="10">
    <location>
        <position position="168"/>
    </location>
    <ligand>
        <name>substrate</name>
    </ligand>
</feature>
<dbReference type="PANTHER" id="PTHR23100:SF0">
    <property type="entry name" value="ARGININE BIOSYNTHESIS BIFUNCTIONAL PROTEIN ARGJ, MITOCHONDRIAL"/>
    <property type="match status" value="1"/>
</dbReference>
<dbReference type="OrthoDB" id="9804242at2"/>
<feature type="chain" id="PRO_5044351197" description="Arginine biosynthesis bifunctional protein ArgJ alpha chain" evidence="10">
    <location>
        <begin position="1"/>
        <end position="178"/>
    </location>
</feature>
<dbReference type="GO" id="GO:0006592">
    <property type="term" value="P:ornithine biosynthetic process"/>
    <property type="evidence" value="ECO:0007669"/>
    <property type="project" value="TreeGrafter"/>
</dbReference>
<dbReference type="NCBIfam" id="TIGR00120">
    <property type="entry name" value="ArgJ"/>
    <property type="match status" value="1"/>
</dbReference>
<gene>
    <name evidence="10 11" type="primary">argJ</name>
    <name evidence="11" type="ORF">EHQ30_04665</name>
</gene>
<dbReference type="HAMAP" id="MF_01106">
    <property type="entry name" value="ArgJ"/>
    <property type="match status" value="1"/>
</dbReference>
<protein>
    <recommendedName>
        <fullName evidence="10">Arginine biosynthesis bifunctional protein ArgJ</fullName>
    </recommendedName>
    <domain>
        <recommendedName>
            <fullName evidence="10">Glutamate N-acetyltransferase</fullName>
            <ecNumber evidence="10">2.3.1.35</ecNumber>
        </recommendedName>
        <alternativeName>
            <fullName evidence="10">Ornithine acetyltransferase</fullName>
            <shortName evidence="10">OATase</shortName>
        </alternativeName>
        <alternativeName>
            <fullName evidence="10">Ornithine transacetylase</fullName>
        </alternativeName>
    </domain>
    <domain>
        <recommendedName>
            <fullName evidence="10">Amino-acid acetyltransferase</fullName>
            <ecNumber evidence="10">2.3.1.1</ecNumber>
        </recommendedName>
        <alternativeName>
            <fullName evidence="10">N-acetylglutamate synthase</fullName>
            <shortName evidence="10">AGSase</shortName>
        </alternativeName>
    </domain>
    <component>
        <recommendedName>
            <fullName evidence="10">Arginine biosynthesis bifunctional protein ArgJ alpha chain</fullName>
        </recommendedName>
    </component>
    <component>
        <recommendedName>
            <fullName evidence="10">Arginine biosynthesis bifunctional protein ArgJ beta chain</fullName>
        </recommendedName>
    </component>
</protein>
<dbReference type="Pfam" id="PF01960">
    <property type="entry name" value="ArgJ"/>
    <property type="match status" value="1"/>
</dbReference>
<feature type="binding site" evidence="10">
    <location>
        <position position="142"/>
    </location>
    <ligand>
        <name>substrate</name>
    </ligand>
</feature>
<dbReference type="PANTHER" id="PTHR23100">
    <property type="entry name" value="ARGININE BIOSYNTHESIS BIFUNCTIONAL PROTEIN ARGJ"/>
    <property type="match status" value="1"/>
</dbReference>
<dbReference type="AlphaFoldDB" id="A0A2M9Y6D8"/>
<evidence type="ECO:0000256" key="1">
    <source>
        <dbReference type="ARBA" id="ARBA00004496"/>
    </source>
</evidence>
<keyword evidence="5 10" id="KW-0055">Arginine biosynthesis</keyword>
<keyword evidence="6 10" id="KW-0028">Amino-acid biosynthesis</keyword>
<accession>A0A2M9Y6D8</accession>
<comment type="pathway">
    <text evidence="10">Amino-acid biosynthesis; L-arginine biosynthesis; L-ornithine and N-acetyl-L-glutamate from L-glutamate and N(2)-acetyl-L-ornithine (cyclic): step 1/1.</text>
</comment>
<evidence type="ECO:0000256" key="4">
    <source>
        <dbReference type="ARBA" id="ARBA00022490"/>
    </source>
</evidence>
<dbReference type="NCBIfam" id="NF003802">
    <property type="entry name" value="PRK05388.1"/>
    <property type="match status" value="1"/>
</dbReference>
<feature type="binding site" evidence="10">
    <location>
        <position position="379"/>
    </location>
    <ligand>
        <name>substrate</name>
    </ligand>
</feature>
<keyword evidence="4 10" id="KW-0963">Cytoplasm</keyword>
<dbReference type="GO" id="GO:0005737">
    <property type="term" value="C:cytoplasm"/>
    <property type="evidence" value="ECO:0007669"/>
    <property type="project" value="UniProtKB-SubCell"/>
</dbReference>
<keyword evidence="12" id="KW-1185">Reference proteome</keyword>
<evidence type="ECO:0000313" key="11">
    <source>
        <dbReference type="EMBL" id="TGK95923.1"/>
    </source>
</evidence>
<evidence type="ECO:0000256" key="10">
    <source>
        <dbReference type="HAMAP-Rule" id="MF_01106"/>
    </source>
</evidence>
<keyword evidence="9 10" id="KW-0012">Acyltransferase</keyword>
<dbReference type="FunFam" id="3.10.20.340:FF:000003">
    <property type="entry name" value="Arginine biosynthesis bifunctional protein ArgJ"/>
    <property type="match status" value="1"/>
</dbReference>
<dbReference type="InterPro" id="IPR042195">
    <property type="entry name" value="ArgJ_beta_C"/>
</dbReference>
<dbReference type="GO" id="GO:0006526">
    <property type="term" value="P:L-arginine biosynthetic process"/>
    <property type="evidence" value="ECO:0007669"/>
    <property type="project" value="UniProtKB-UniRule"/>
</dbReference>
<evidence type="ECO:0000256" key="8">
    <source>
        <dbReference type="ARBA" id="ARBA00022813"/>
    </source>
</evidence>
<comment type="subcellular location">
    <subcellularLocation>
        <location evidence="1 10">Cytoplasm</location>
    </subcellularLocation>
</comment>
<comment type="function">
    <text evidence="10">Catalyzes two activities which are involved in the cyclic version of arginine biosynthesis: the synthesis of N-acetylglutamate from glutamate and acetyl-CoA as the acetyl donor, and of ornithine by transacetylation between N(2)-acetylornithine and glutamate.</text>
</comment>
<proteinExistence type="inferred from homology"/>
<feature type="binding site" evidence="10">
    <location>
        <position position="179"/>
    </location>
    <ligand>
        <name>substrate</name>
    </ligand>
</feature>
<keyword evidence="8 10" id="KW-0068">Autocatalytic cleavage</keyword>
<evidence type="ECO:0000256" key="6">
    <source>
        <dbReference type="ARBA" id="ARBA00022605"/>
    </source>
</evidence>
<sequence>MKFPLGFYSFGKNIGIKDSSLDFAVIYSENRCKAAAVFTRNNFPGAPIYVGRDHIKDGYLQAIVINSKNSNVATGEQGIQNSYAICTELGKSLGIPAKDILPSSTGVIGVPLPIEKILNACSTAKADLKPGNLEEVAEAIMTTDTRKKISYRTMTNQTSEGVMFGIAKGAGMIEPNMATMLSYILSDYIPESGDLQGILKRVVDVTYNCVTIDSDTSTSDTVVLMCSGVLGTIPDDVFESHLREIATDLSKMIARDGEGASKLIELTVSHGRDDVQVTKIGKSILNSPLVKTAIYGGDPNWGRFVMAIGKVFDEPIPYDSLEIQLGGIAVKGADNDTKTKLAEYLKSNEEIQISVVLNTGSFQKTFWSCDFTEGYIQENAYYTT</sequence>
<dbReference type="GO" id="GO:0004042">
    <property type="term" value="F:L-glutamate N-acetyltransferase activity"/>
    <property type="evidence" value="ECO:0007669"/>
    <property type="project" value="UniProtKB-UniRule"/>
</dbReference>
<dbReference type="InterPro" id="IPR002813">
    <property type="entry name" value="Arg_biosynth_ArgJ"/>
</dbReference>
<dbReference type="Gene3D" id="3.60.70.12">
    <property type="entry name" value="L-amino peptidase D-ALA esterase/amidase"/>
    <property type="match status" value="1"/>
</dbReference>
<dbReference type="RefSeq" id="WP_100789119.1">
    <property type="nucleotide sequence ID" value="NZ_NPDQ01000001.1"/>
</dbReference>
<comment type="similarity">
    <text evidence="2 10">Belongs to the ArgJ family.</text>
</comment>
<keyword evidence="7 10" id="KW-0808">Transferase</keyword>
<feature type="site" description="Cleavage; by autolysis" evidence="10">
    <location>
        <begin position="178"/>
        <end position="179"/>
    </location>
</feature>
<evidence type="ECO:0000256" key="5">
    <source>
        <dbReference type="ARBA" id="ARBA00022571"/>
    </source>
</evidence>
<keyword evidence="10" id="KW-0511">Multifunctional enzyme</keyword>
<name>A0A2M9Y6D8_9LEPT</name>
<feature type="binding site" evidence="10">
    <location>
        <position position="258"/>
    </location>
    <ligand>
        <name>substrate</name>
    </ligand>
</feature>
<evidence type="ECO:0000256" key="7">
    <source>
        <dbReference type="ARBA" id="ARBA00022679"/>
    </source>
</evidence>
<comment type="catalytic activity">
    <reaction evidence="10">
        <text>L-glutamate + acetyl-CoA = N-acetyl-L-glutamate + CoA + H(+)</text>
        <dbReference type="Rhea" id="RHEA:24292"/>
        <dbReference type="ChEBI" id="CHEBI:15378"/>
        <dbReference type="ChEBI" id="CHEBI:29985"/>
        <dbReference type="ChEBI" id="CHEBI:44337"/>
        <dbReference type="ChEBI" id="CHEBI:57287"/>
        <dbReference type="ChEBI" id="CHEBI:57288"/>
        <dbReference type="EC" id="2.3.1.1"/>
    </reaction>
</comment>
<feature type="binding site" evidence="10">
    <location>
        <position position="384"/>
    </location>
    <ligand>
        <name>substrate</name>
    </ligand>
</feature>
<feature type="chain" id="PRO_5044351198" description="Arginine biosynthesis bifunctional protein ArgJ beta chain" evidence="10">
    <location>
        <begin position="179"/>
        <end position="384"/>
    </location>
</feature>
<reference evidence="11" key="1">
    <citation type="journal article" date="2019" name="PLoS Negl. Trop. Dis.">
        <title>Revisiting the worldwide diversity of Leptospira species in the environment.</title>
        <authorList>
            <person name="Vincent A.T."/>
            <person name="Schiettekatte O."/>
            <person name="Bourhy P."/>
            <person name="Veyrier F.J."/>
            <person name="Picardeau M."/>
        </authorList>
    </citation>
    <scope>NUCLEOTIDE SEQUENCE [LARGE SCALE GENOMIC DNA]</scope>
    <source>
        <strain evidence="11">201800277</strain>
    </source>
</reference>
<dbReference type="EMBL" id="RQFP01000001">
    <property type="protein sequence ID" value="TGK95923.1"/>
    <property type="molecule type" value="Genomic_DNA"/>
</dbReference>
<dbReference type="InterPro" id="IPR016117">
    <property type="entry name" value="ArgJ-like_dom_sf"/>
</dbReference>
<dbReference type="CDD" id="cd02152">
    <property type="entry name" value="OAT"/>
    <property type="match status" value="1"/>
</dbReference>